<evidence type="ECO:0000313" key="2">
    <source>
        <dbReference type="Proteomes" id="UP000004994"/>
    </source>
</evidence>
<dbReference type="EnsemblPlants" id="Solyc06g024386.1.1">
    <property type="protein sequence ID" value="Solyc06g024386.1.1"/>
    <property type="gene ID" value="Solyc06g024386.1"/>
</dbReference>
<dbReference type="AlphaFoldDB" id="A0A3Q7GTQ2"/>
<dbReference type="Gramene" id="Solyc06g024386.1.1">
    <property type="protein sequence ID" value="Solyc06g024386.1.1"/>
    <property type="gene ID" value="Solyc06g024386.1"/>
</dbReference>
<sequence length="155" mass="16905">MPLSTSSDRSCSPRAVMSCHARRRSTVCAVKGRGSVGGESERQRDESQWIVAARPLCHLQYPVAHLSHLQRILPAARLKLYFKAVTAMLLLRRLIQRHMPLGDIGPYCGSNKGTAGACVSSSLDSYVEAFSHNPTYGSFAPLAFQPSAMANCLNK</sequence>
<evidence type="ECO:0000313" key="1">
    <source>
        <dbReference type="EnsemblPlants" id="Solyc06g024386.1.1"/>
    </source>
</evidence>
<organism evidence="1">
    <name type="scientific">Solanum lycopersicum</name>
    <name type="common">Tomato</name>
    <name type="synonym">Lycopersicon esculentum</name>
    <dbReference type="NCBI Taxonomy" id="4081"/>
    <lineage>
        <taxon>Eukaryota</taxon>
        <taxon>Viridiplantae</taxon>
        <taxon>Streptophyta</taxon>
        <taxon>Embryophyta</taxon>
        <taxon>Tracheophyta</taxon>
        <taxon>Spermatophyta</taxon>
        <taxon>Magnoliopsida</taxon>
        <taxon>eudicotyledons</taxon>
        <taxon>Gunneridae</taxon>
        <taxon>Pentapetalae</taxon>
        <taxon>asterids</taxon>
        <taxon>lamiids</taxon>
        <taxon>Solanales</taxon>
        <taxon>Solanaceae</taxon>
        <taxon>Solanoideae</taxon>
        <taxon>Solaneae</taxon>
        <taxon>Solanum</taxon>
        <taxon>Solanum subgen. Lycopersicon</taxon>
    </lineage>
</organism>
<dbReference type="InParanoid" id="A0A3Q7GTQ2"/>
<dbReference type="Proteomes" id="UP000004994">
    <property type="component" value="Chromosome 6"/>
</dbReference>
<name>A0A3Q7GTQ2_SOLLC</name>
<reference evidence="1" key="1">
    <citation type="journal article" date="2012" name="Nature">
        <title>The tomato genome sequence provides insights into fleshy fruit evolution.</title>
        <authorList>
            <consortium name="Tomato Genome Consortium"/>
        </authorList>
    </citation>
    <scope>NUCLEOTIDE SEQUENCE [LARGE SCALE GENOMIC DNA]</scope>
    <source>
        <strain evidence="1">cv. Heinz 1706</strain>
    </source>
</reference>
<accession>A0A3Q7GTQ2</accession>
<reference evidence="1" key="2">
    <citation type="submission" date="2019-01" db="UniProtKB">
        <authorList>
            <consortium name="EnsemblPlants"/>
        </authorList>
    </citation>
    <scope>IDENTIFICATION</scope>
    <source>
        <strain evidence="1">cv. Heinz 1706</strain>
    </source>
</reference>
<keyword evidence="2" id="KW-1185">Reference proteome</keyword>
<proteinExistence type="predicted"/>
<dbReference type="OMA" id="PSAMTIC"/>
<protein>
    <submittedName>
        <fullName evidence="1">Uncharacterized protein</fullName>
    </submittedName>
</protein>